<proteinExistence type="predicted"/>
<organism evidence="1 2">
    <name type="scientific">Chrysodeixis includens</name>
    <name type="common">Soybean looper</name>
    <name type="synonym">Pseudoplusia includens</name>
    <dbReference type="NCBI Taxonomy" id="689277"/>
    <lineage>
        <taxon>Eukaryota</taxon>
        <taxon>Metazoa</taxon>
        <taxon>Ecdysozoa</taxon>
        <taxon>Arthropoda</taxon>
        <taxon>Hexapoda</taxon>
        <taxon>Insecta</taxon>
        <taxon>Pterygota</taxon>
        <taxon>Neoptera</taxon>
        <taxon>Endopterygota</taxon>
        <taxon>Lepidoptera</taxon>
        <taxon>Glossata</taxon>
        <taxon>Ditrysia</taxon>
        <taxon>Noctuoidea</taxon>
        <taxon>Noctuidae</taxon>
        <taxon>Plusiinae</taxon>
        <taxon>Chrysodeixis</taxon>
    </lineage>
</organism>
<gene>
    <name evidence="1" type="ORF">CINC_LOCUS11412</name>
</gene>
<evidence type="ECO:0000313" key="1">
    <source>
        <dbReference type="EMBL" id="CAD0197125.1"/>
    </source>
</evidence>
<keyword evidence="2" id="KW-1185">Reference proteome</keyword>
<name>A0A9N8PXF0_CHRIL</name>
<dbReference type="Proteomes" id="UP001154114">
    <property type="component" value="Chromosome 6"/>
</dbReference>
<reference evidence="1" key="1">
    <citation type="submission" date="2021-12" db="EMBL/GenBank/DDBJ databases">
        <authorList>
            <person name="King R."/>
        </authorList>
    </citation>
    <scope>NUCLEOTIDE SEQUENCE</scope>
</reference>
<accession>A0A9N8PXF0</accession>
<protein>
    <submittedName>
        <fullName evidence="1">Uncharacterized protein</fullName>
    </submittedName>
</protein>
<evidence type="ECO:0000313" key="2">
    <source>
        <dbReference type="Proteomes" id="UP001154114"/>
    </source>
</evidence>
<dbReference type="EMBL" id="LR824009">
    <property type="protein sequence ID" value="CAD0197125.1"/>
    <property type="molecule type" value="Genomic_DNA"/>
</dbReference>
<sequence>MSMNEQCAKRLPTAAMLVKIVTLGLRGRGGGVSTNRPHGIHGRRRDSHVRVRTASSTTPNKHSLSHINTGLIAFQCNVDMFAEIERIDISDNACKGDLLLLNLI</sequence>
<dbReference type="AlphaFoldDB" id="A0A9N8PXF0"/>